<proteinExistence type="predicted"/>
<feature type="transmembrane region" description="Helical" evidence="5">
    <location>
        <begin position="47"/>
        <end position="64"/>
    </location>
</feature>
<name>A0AB34FJ11_9HYPO</name>
<keyword evidence="4 5" id="KW-0472">Membrane</keyword>
<dbReference type="InterPro" id="IPR007568">
    <property type="entry name" value="RTA1"/>
</dbReference>
<keyword evidence="7" id="KW-1185">Reference proteome</keyword>
<evidence type="ECO:0000313" key="6">
    <source>
        <dbReference type="EMBL" id="KAJ6439389.1"/>
    </source>
</evidence>
<comment type="caution">
    <text evidence="6">The sequence shown here is derived from an EMBL/GenBank/DDBJ whole genome shotgun (WGS) entry which is preliminary data.</text>
</comment>
<dbReference type="GO" id="GO:0016020">
    <property type="term" value="C:membrane"/>
    <property type="evidence" value="ECO:0007669"/>
    <property type="project" value="UniProtKB-SubCell"/>
</dbReference>
<feature type="transmembrane region" description="Helical" evidence="5">
    <location>
        <begin position="249"/>
        <end position="269"/>
    </location>
</feature>
<feature type="transmembrane region" description="Helical" evidence="5">
    <location>
        <begin position="20"/>
        <end position="40"/>
    </location>
</feature>
<protein>
    <submittedName>
        <fullName evidence="6">RTA1 domain-containing protein</fullName>
    </submittedName>
</protein>
<dbReference type="Pfam" id="PF04479">
    <property type="entry name" value="RTA1"/>
    <property type="match status" value="1"/>
</dbReference>
<gene>
    <name evidence="6" type="ORF">O9K51_07274</name>
</gene>
<evidence type="ECO:0000313" key="7">
    <source>
        <dbReference type="Proteomes" id="UP001163105"/>
    </source>
</evidence>
<feature type="transmembrane region" description="Helical" evidence="5">
    <location>
        <begin position="165"/>
        <end position="186"/>
    </location>
</feature>
<evidence type="ECO:0000256" key="5">
    <source>
        <dbReference type="SAM" id="Phobius"/>
    </source>
</evidence>
<evidence type="ECO:0000256" key="1">
    <source>
        <dbReference type="ARBA" id="ARBA00004141"/>
    </source>
</evidence>
<feature type="transmembrane region" description="Helical" evidence="5">
    <location>
        <begin position="84"/>
        <end position="104"/>
    </location>
</feature>
<reference evidence="6" key="1">
    <citation type="submission" date="2023-01" db="EMBL/GenBank/DDBJ databases">
        <title>The growth and conidiation of Purpureocillium lavendulum are regulated by nitrogen source and histone H3K14 acetylation.</title>
        <authorList>
            <person name="Tang P."/>
            <person name="Han J."/>
            <person name="Zhang C."/>
            <person name="Tang P."/>
            <person name="Qi F."/>
            <person name="Zhang K."/>
            <person name="Liang L."/>
        </authorList>
    </citation>
    <scope>NUCLEOTIDE SEQUENCE</scope>
    <source>
        <strain evidence="6">YMF1.00683</strain>
    </source>
</reference>
<dbReference type="PANTHER" id="PTHR31465:SF34">
    <property type="entry name" value="DOMAIN PROTEIN, PUTATIVE (AFU_ORTHOLOGUE AFUA_3G00480)-RELATED"/>
    <property type="match status" value="1"/>
</dbReference>
<dbReference type="EMBL" id="JAQHRD010000006">
    <property type="protein sequence ID" value="KAJ6439389.1"/>
    <property type="molecule type" value="Genomic_DNA"/>
</dbReference>
<evidence type="ECO:0000256" key="2">
    <source>
        <dbReference type="ARBA" id="ARBA00022692"/>
    </source>
</evidence>
<comment type="subcellular location">
    <subcellularLocation>
        <location evidence="1">Membrane</location>
        <topology evidence="1">Multi-pass membrane protein</topology>
    </subcellularLocation>
</comment>
<sequence>MAHGEPVLYSLYIYAPNKVAPIIFTVLFAASTSCYVWQCIRYQSFKLTWLHLLSASLFTLGYALREYGAYNYLYEENNSTPLIVFILSQVFIYVCPPLLELANYHTLGRIFHYVPYHAPIPAGKVLGIFGGLMAVVELLNALGVALASNPSSDSTQQSLGGNLTIAALSIQLAVILIFVCLAVTFHRRCIRSRMSSPVVRSLLFVLYASMMLIFLRCIYRLVEHVGPTNKDLTNIDALRALSPLFRYEVYFYIFEATFMLINSILWNIWNPGRLLPADYHVYLGRDGTELLGQKDADLRPMWAKLAHILSFGLLFPRKRTNHAAHELPGRAAGNGGALYNAPVALGESTCQH</sequence>
<feature type="transmembrane region" description="Helical" evidence="5">
    <location>
        <begin position="198"/>
        <end position="222"/>
    </location>
</feature>
<feature type="transmembrane region" description="Helical" evidence="5">
    <location>
        <begin position="125"/>
        <end position="145"/>
    </location>
</feature>
<evidence type="ECO:0000256" key="4">
    <source>
        <dbReference type="ARBA" id="ARBA00023136"/>
    </source>
</evidence>
<dbReference type="Proteomes" id="UP001163105">
    <property type="component" value="Unassembled WGS sequence"/>
</dbReference>
<keyword evidence="2 5" id="KW-0812">Transmembrane</keyword>
<organism evidence="6 7">
    <name type="scientific">Purpureocillium lavendulum</name>
    <dbReference type="NCBI Taxonomy" id="1247861"/>
    <lineage>
        <taxon>Eukaryota</taxon>
        <taxon>Fungi</taxon>
        <taxon>Dikarya</taxon>
        <taxon>Ascomycota</taxon>
        <taxon>Pezizomycotina</taxon>
        <taxon>Sordariomycetes</taxon>
        <taxon>Hypocreomycetidae</taxon>
        <taxon>Hypocreales</taxon>
        <taxon>Ophiocordycipitaceae</taxon>
        <taxon>Purpureocillium</taxon>
    </lineage>
</organism>
<dbReference type="PANTHER" id="PTHR31465">
    <property type="entry name" value="PROTEIN RTA1-RELATED"/>
    <property type="match status" value="1"/>
</dbReference>
<dbReference type="AlphaFoldDB" id="A0AB34FJ11"/>
<keyword evidence="3 5" id="KW-1133">Transmembrane helix</keyword>
<accession>A0AB34FJ11</accession>
<evidence type="ECO:0000256" key="3">
    <source>
        <dbReference type="ARBA" id="ARBA00022989"/>
    </source>
</evidence>